<sequence>MIMKINNKRDLFLKYKLFILSIILINDLFINIDSVLAYSWYEFSSSMSRSFNKVDIFSFSNLFILILIILTIAFIIYFLRREAVRQNLEARQAYKEFLKQQRIKRLPQAVEGQKRNWFRLKTELDIQWIPSSLADKYNKKDYYKGCVINISGGGLLFRSNELVTANEVEFYIELDGELMHLNGEVVRVEEEQENDDKKYLVGVKFINIKEVQRDYIISWITKSQREEVSNNKEELNEESEDNNEKTNKIEEFTANQETTNEKEDQDNLFRAEPIHFTGFKKDEQIQLKLDREGENVTIKGEVINSQEDDYGNLTITINITNPRKQ</sequence>
<accession>A0A6I6DJ26</accession>
<dbReference type="AlphaFoldDB" id="A0A6I6DJ26"/>
<evidence type="ECO:0000313" key="5">
    <source>
        <dbReference type="Proteomes" id="UP000426444"/>
    </source>
</evidence>
<feature type="transmembrane region" description="Helical" evidence="2">
    <location>
        <begin position="12"/>
        <end position="36"/>
    </location>
</feature>
<dbReference type="GO" id="GO:0035438">
    <property type="term" value="F:cyclic-di-GMP binding"/>
    <property type="evidence" value="ECO:0007669"/>
    <property type="project" value="InterPro"/>
</dbReference>
<protein>
    <recommendedName>
        <fullName evidence="3">PilZ domain-containing protein</fullName>
    </recommendedName>
</protein>
<evidence type="ECO:0000256" key="2">
    <source>
        <dbReference type="SAM" id="Phobius"/>
    </source>
</evidence>
<proteinExistence type="predicted"/>
<evidence type="ECO:0000259" key="3">
    <source>
        <dbReference type="Pfam" id="PF07238"/>
    </source>
</evidence>
<name>A0A6I6DJ26_9FIRM</name>
<feature type="transmembrane region" description="Helical" evidence="2">
    <location>
        <begin position="56"/>
        <end position="79"/>
    </location>
</feature>
<gene>
    <name evidence="4" type="ORF">SYNTR_1231</name>
</gene>
<feature type="domain" description="PilZ" evidence="3">
    <location>
        <begin position="113"/>
        <end position="220"/>
    </location>
</feature>
<keyword evidence="2" id="KW-1133">Transmembrane helix</keyword>
<evidence type="ECO:0000256" key="1">
    <source>
        <dbReference type="SAM" id="MobiDB-lite"/>
    </source>
</evidence>
<keyword evidence="5" id="KW-1185">Reference proteome</keyword>
<dbReference type="InterPro" id="IPR009875">
    <property type="entry name" value="PilZ_domain"/>
</dbReference>
<dbReference type="Pfam" id="PF07238">
    <property type="entry name" value="PilZ"/>
    <property type="match status" value="1"/>
</dbReference>
<dbReference type="Gene3D" id="2.40.10.220">
    <property type="entry name" value="predicted glycosyltransferase like domains"/>
    <property type="match status" value="1"/>
</dbReference>
<keyword evidence="2" id="KW-0472">Membrane</keyword>
<dbReference type="Proteomes" id="UP000426444">
    <property type="component" value="Chromosome"/>
</dbReference>
<keyword evidence="2" id="KW-0812">Transmembrane</keyword>
<dbReference type="KEGG" id="salq:SYNTR_1231"/>
<dbReference type="EMBL" id="CP046457">
    <property type="protein sequence ID" value="QGT99824.1"/>
    <property type="molecule type" value="Genomic_DNA"/>
</dbReference>
<reference evidence="5" key="1">
    <citation type="journal article" date="2019" name="Microbiology">
        <title>Complete Genome Sequence of an Uncultured Bacterium of the Candidate Phylum Bipolaricaulota.</title>
        <authorList>
            <person name="Kadnikov V.V."/>
            <person name="Mardanov A.V."/>
            <person name="Beletsky A.V."/>
            <person name="Frank Y.A."/>
            <person name="Karnachuk O.V."/>
            <person name="Ravin N.V."/>
        </authorList>
    </citation>
    <scope>NUCLEOTIDE SEQUENCE [LARGE SCALE GENOMIC DNA]</scope>
</reference>
<organism evidence="4 5">
    <name type="scientific">Candidatus Syntrophocurvum alkaliphilum</name>
    <dbReference type="NCBI Taxonomy" id="2293317"/>
    <lineage>
        <taxon>Bacteria</taxon>
        <taxon>Bacillati</taxon>
        <taxon>Bacillota</taxon>
        <taxon>Clostridia</taxon>
        <taxon>Eubacteriales</taxon>
        <taxon>Syntrophomonadaceae</taxon>
        <taxon>Candidatus Syntrophocurvum</taxon>
    </lineage>
</organism>
<feature type="region of interest" description="Disordered" evidence="1">
    <location>
        <begin position="227"/>
        <end position="248"/>
    </location>
</feature>
<evidence type="ECO:0000313" key="4">
    <source>
        <dbReference type="EMBL" id="QGT99824.1"/>
    </source>
</evidence>